<dbReference type="Gene3D" id="2.60.120.200">
    <property type="match status" value="1"/>
</dbReference>
<dbReference type="PROSITE" id="PS50261">
    <property type="entry name" value="G_PROTEIN_RECEP_F2_4"/>
    <property type="match status" value="1"/>
</dbReference>
<dbReference type="InterPro" id="IPR013320">
    <property type="entry name" value="ConA-like_dom_sf"/>
</dbReference>
<keyword evidence="8" id="KW-0807">Transducer</keyword>
<dbReference type="GO" id="GO:0004930">
    <property type="term" value="F:G protein-coupled receptor activity"/>
    <property type="evidence" value="ECO:0007669"/>
    <property type="project" value="UniProtKB-KW"/>
</dbReference>
<feature type="transmembrane region" description="Helical" evidence="10">
    <location>
        <begin position="860"/>
        <end position="884"/>
    </location>
</feature>
<dbReference type="CDD" id="cd15997">
    <property type="entry name" value="7tmB2_GPR112"/>
    <property type="match status" value="1"/>
</dbReference>
<dbReference type="InterPro" id="IPR017983">
    <property type="entry name" value="GPCR_2_secretin-like_CS"/>
</dbReference>
<evidence type="ECO:0000256" key="6">
    <source>
        <dbReference type="ARBA" id="ARBA00023170"/>
    </source>
</evidence>
<proteinExistence type="predicted"/>
<dbReference type="Gene3D" id="4.10.1240.10">
    <property type="entry name" value="GPCR, family 2, extracellular hormone receptor domain"/>
    <property type="match status" value="1"/>
</dbReference>
<comment type="caution">
    <text evidence="12">The sequence shown here is derived from an EMBL/GenBank/DDBJ whole genome shotgun (WGS) entry which is preliminary data.</text>
</comment>
<evidence type="ECO:0000256" key="4">
    <source>
        <dbReference type="ARBA" id="ARBA00023040"/>
    </source>
</evidence>
<evidence type="ECO:0000256" key="10">
    <source>
        <dbReference type="SAM" id="Phobius"/>
    </source>
</evidence>
<feature type="region of interest" description="Disordered" evidence="9">
    <location>
        <begin position="38"/>
        <end position="62"/>
    </location>
</feature>
<sequence length="1119" mass="124373">MDGAHLPRKAVSTLGVVNGGAHRPLLAVQQNALGAADTWSHPSVHTEVPPPTDNTEPRAPISKPTVLTAGVFNQTKRNDTDCHKSPSLWGTKAEFMAKSCMWQLDAEVVVPALEELSACVLLRLALKTEWTAFAYNAPGGFAAELGLEGDLSHITAVLFGSKWSLNETLTSNHWHSVCLTWSNLNQKLRLYVDGTRRLDVNVNSSRRLVPSGTLTLGVPHFVDENGVVTRADGKSLMGDIGRFTMWARERRAEDLTHLGCVEGDLVRWDTRHWKYLSPSSCPPHADQTLSCDWSSYKIKMWTYVAHSNTSDTTNSSLESITRHWMESVFSQNISVQKVSVPSLSFFSKVYVSVSPKNRVEWVQAHITERLRAKFSYHTLTLMTDVHRLSIQPVDTPDLFFRVNLTLAFNGSSTNAPYVIENWSLTYNAIDRYYSTFHVQGNPWNITELEILITDSLTKEYRNDTLSIQTRLLAIQHIAPKSCPEDLLETIYGRYYWAETFPQREQVMRCQKPISGTAYRFCKLDNNTDMTSWEDPDMTACNHIMISDLDKVNVTAGNAVEVVKMIQDLINVELGTGSGGDGELSASDMVTVVEKLSDVVDVSVVTDFLCDKLLNVISVLLISKTDMNSVANMVLNLTERIGDKAVFSNDSFNVATPALALSMINVQPDNFEGITFCISSFSADMIPEIMVNQSFDDAIPGTVATIALPPAIQNLLVVDGNKTRIQFQFYAIQDLFNDKDISVGAEGNWTLNSYVISASINNSTVSNLQEQRVAVTLGNTRAKQDVSRAPISDTDSEILTVISYLGCGISSIFLGITLVTYLAFGKLRRDYPSKILINLSAALLALNLLYLVNTWLSSFRSYSLCILTAMLLHYSLLAAFTWMGLEALHMYFALVKVFNVYVPSYMLKFCAVGWGGPLVIVGLVLATDVDAYGNNMPAGEDQTSEPFCWVQSDVHFYVTVVALILLILLCNISVFVVVLIQIRRMQTNKPPGKLGSGSSMQDLRAAASLTFLLGLTWIIAFFSFGPGRMVLLYLFCVFNSLQGFFIFLFHCLMKENVRKQWRIYFKHKDSSDWSRSLTASGPPKQKQEVHSQSLGSLDTLSIIKVSGSSSESGPVRPQRE</sequence>
<feature type="transmembrane region" description="Helical" evidence="10">
    <location>
        <begin position="1029"/>
        <end position="1051"/>
    </location>
</feature>
<accession>A0AA47P636</accession>
<feature type="transmembrane region" description="Helical" evidence="10">
    <location>
        <begin position="800"/>
        <end position="823"/>
    </location>
</feature>
<feature type="domain" description="G-protein coupled receptors family 2 profile 2" evidence="11">
    <location>
        <begin position="798"/>
        <end position="1053"/>
    </location>
</feature>
<protein>
    <submittedName>
        <fullName evidence="12">Adhesion G-protein coupled receptor G4</fullName>
    </submittedName>
</protein>
<evidence type="ECO:0000256" key="3">
    <source>
        <dbReference type="ARBA" id="ARBA00022989"/>
    </source>
</evidence>
<dbReference type="EMBL" id="JAOPHQ010001992">
    <property type="protein sequence ID" value="KAK0148908.1"/>
    <property type="molecule type" value="Genomic_DNA"/>
</dbReference>
<dbReference type="SUPFAM" id="SSF49899">
    <property type="entry name" value="Concanavalin A-like lectins/glucanases"/>
    <property type="match status" value="1"/>
</dbReference>
<dbReference type="FunFam" id="1.20.1070.10:FF:000043">
    <property type="entry name" value="adhesion G-protein coupled receptor G2 isoform X1"/>
    <property type="match status" value="1"/>
</dbReference>
<dbReference type="Proteomes" id="UP001174136">
    <property type="component" value="Unassembled WGS sequence"/>
</dbReference>
<evidence type="ECO:0000256" key="7">
    <source>
        <dbReference type="ARBA" id="ARBA00023180"/>
    </source>
</evidence>
<feature type="transmembrane region" description="Helical" evidence="10">
    <location>
        <begin position="904"/>
        <end position="925"/>
    </location>
</feature>
<dbReference type="InterPro" id="IPR017981">
    <property type="entry name" value="GPCR_2-like_7TM"/>
</dbReference>
<name>A0AA47P636_MERPO</name>
<evidence type="ECO:0000256" key="8">
    <source>
        <dbReference type="ARBA" id="ARBA00023224"/>
    </source>
</evidence>
<keyword evidence="4" id="KW-0297">G-protein coupled receptor</keyword>
<feature type="transmembrane region" description="Helical" evidence="10">
    <location>
        <begin position="1002"/>
        <end position="1023"/>
    </location>
</feature>
<dbReference type="Gene3D" id="1.20.1070.10">
    <property type="entry name" value="Rhodopsin 7-helix transmembrane proteins"/>
    <property type="match status" value="1"/>
</dbReference>
<dbReference type="PROSITE" id="PS00650">
    <property type="entry name" value="G_PROTEIN_RECEP_F2_2"/>
    <property type="match status" value="1"/>
</dbReference>
<keyword evidence="5 10" id="KW-0472">Membrane</keyword>
<evidence type="ECO:0000256" key="1">
    <source>
        <dbReference type="ARBA" id="ARBA00004141"/>
    </source>
</evidence>
<dbReference type="InterPro" id="IPR036445">
    <property type="entry name" value="GPCR_2_extracell_dom_sf"/>
</dbReference>
<dbReference type="PANTHER" id="PTHR12011:SF277">
    <property type="entry name" value="ADHESION G-PROTEIN COUPLED RECEPTOR G4"/>
    <property type="match status" value="1"/>
</dbReference>
<evidence type="ECO:0000259" key="11">
    <source>
        <dbReference type="PROSITE" id="PS50261"/>
    </source>
</evidence>
<comment type="subcellular location">
    <subcellularLocation>
        <location evidence="1">Membrane</location>
        <topology evidence="1">Multi-pass membrane protein</topology>
    </subcellularLocation>
</comment>
<feature type="region of interest" description="Disordered" evidence="9">
    <location>
        <begin position="1071"/>
        <end position="1094"/>
    </location>
</feature>
<keyword evidence="13" id="KW-1185">Reference proteome</keyword>
<dbReference type="GO" id="GO:0005886">
    <property type="term" value="C:plasma membrane"/>
    <property type="evidence" value="ECO:0007669"/>
    <property type="project" value="TreeGrafter"/>
</dbReference>
<feature type="transmembrane region" description="Helical" evidence="10">
    <location>
        <begin position="835"/>
        <end position="854"/>
    </location>
</feature>
<evidence type="ECO:0000313" key="13">
    <source>
        <dbReference type="Proteomes" id="UP001174136"/>
    </source>
</evidence>
<evidence type="ECO:0000256" key="9">
    <source>
        <dbReference type="SAM" id="MobiDB-lite"/>
    </source>
</evidence>
<dbReference type="AlphaFoldDB" id="A0AA47P636"/>
<dbReference type="PRINTS" id="PR00249">
    <property type="entry name" value="GPCRSECRETIN"/>
</dbReference>
<gene>
    <name evidence="12" type="primary">ADGRG4_0</name>
    <name evidence="12" type="ORF">N1851_010661</name>
</gene>
<reference evidence="12" key="1">
    <citation type="journal article" date="2023" name="Front. Mar. Sci.">
        <title>A new Merluccius polli reference genome to investigate the effects of global change in West African waters.</title>
        <authorList>
            <person name="Mateo J.L."/>
            <person name="Blanco-Fernandez C."/>
            <person name="Garcia-Vazquez E."/>
            <person name="Machado-Schiaffino G."/>
        </authorList>
    </citation>
    <scope>NUCLEOTIDE SEQUENCE</scope>
    <source>
        <strain evidence="12">C29</strain>
        <tissue evidence="12">Fin</tissue>
    </source>
</reference>
<keyword evidence="6 12" id="KW-0675">Receptor</keyword>
<dbReference type="SUPFAM" id="SSF81321">
    <property type="entry name" value="Family A G protein-coupled receptor-like"/>
    <property type="match status" value="1"/>
</dbReference>
<dbReference type="GO" id="GO:0007166">
    <property type="term" value="P:cell surface receptor signaling pathway"/>
    <property type="evidence" value="ECO:0007669"/>
    <property type="project" value="InterPro"/>
</dbReference>
<dbReference type="Pfam" id="PF00002">
    <property type="entry name" value="7tm_2"/>
    <property type="match status" value="1"/>
</dbReference>
<keyword evidence="2 10" id="KW-0812">Transmembrane</keyword>
<feature type="transmembrane region" description="Helical" evidence="10">
    <location>
        <begin position="955"/>
        <end position="981"/>
    </location>
</feature>
<dbReference type="PANTHER" id="PTHR12011">
    <property type="entry name" value="ADHESION G-PROTEIN COUPLED RECEPTOR"/>
    <property type="match status" value="1"/>
</dbReference>
<keyword evidence="7" id="KW-0325">Glycoprotein</keyword>
<evidence type="ECO:0000256" key="5">
    <source>
        <dbReference type="ARBA" id="ARBA00023136"/>
    </source>
</evidence>
<dbReference type="GO" id="GO:0007189">
    <property type="term" value="P:adenylate cyclase-activating G protein-coupled receptor signaling pathway"/>
    <property type="evidence" value="ECO:0007669"/>
    <property type="project" value="TreeGrafter"/>
</dbReference>
<evidence type="ECO:0000256" key="2">
    <source>
        <dbReference type="ARBA" id="ARBA00022692"/>
    </source>
</evidence>
<dbReference type="InterPro" id="IPR000832">
    <property type="entry name" value="GPCR_2_secretin-like"/>
</dbReference>
<evidence type="ECO:0000313" key="12">
    <source>
        <dbReference type="EMBL" id="KAK0148908.1"/>
    </source>
</evidence>
<organism evidence="12 13">
    <name type="scientific">Merluccius polli</name>
    <name type="common">Benguela hake</name>
    <name type="synonym">Merluccius cadenati</name>
    <dbReference type="NCBI Taxonomy" id="89951"/>
    <lineage>
        <taxon>Eukaryota</taxon>
        <taxon>Metazoa</taxon>
        <taxon>Chordata</taxon>
        <taxon>Craniata</taxon>
        <taxon>Vertebrata</taxon>
        <taxon>Euteleostomi</taxon>
        <taxon>Actinopterygii</taxon>
        <taxon>Neopterygii</taxon>
        <taxon>Teleostei</taxon>
        <taxon>Neoteleostei</taxon>
        <taxon>Acanthomorphata</taxon>
        <taxon>Zeiogadaria</taxon>
        <taxon>Gadariae</taxon>
        <taxon>Gadiformes</taxon>
        <taxon>Gadoidei</taxon>
        <taxon>Merlucciidae</taxon>
        <taxon>Merluccius</taxon>
    </lineage>
</organism>
<keyword evidence="3 10" id="KW-1133">Transmembrane helix</keyword>